<evidence type="ECO:0000313" key="2">
    <source>
        <dbReference type="EMBL" id="GHH88256.1"/>
    </source>
</evidence>
<sequence>MSGRARAMRRAAGTAAPGSRSRAGSESLVGRSARAGPPDAPDPAPEIAGDVQPDPTVEAAARGTAPGHGSRAGRPRGGAGGAAAIRPEHLLTPGMVERRV</sequence>
<protein>
    <submittedName>
        <fullName evidence="2">Uncharacterized protein</fullName>
    </submittedName>
</protein>
<reference evidence="2" key="1">
    <citation type="journal article" date="2014" name="Int. J. Syst. Evol. Microbiol.">
        <title>Complete genome sequence of Corynebacterium casei LMG S-19264T (=DSM 44701T), isolated from a smear-ripened cheese.</title>
        <authorList>
            <consortium name="US DOE Joint Genome Institute (JGI-PGF)"/>
            <person name="Walter F."/>
            <person name="Albersmeier A."/>
            <person name="Kalinowski J."/>
            <person name="Ruckert C."/>
        </authorList>
    </citation>
    <scope>NUCLEOTIDE SEQUENCE</scope>
    <source>
        <strain evidence="2">JCM 5069</strain>
    </source>
</reference>
<gene>
    <name evidence="2" type="ORF">GCM10018793_67300</name>
</gene>
<dbReference type="Proteomes" id="UP000603708">
    <property type="component" value="Unassembled WGS sequence"/>
</dbReference>
<proteinExistence type="predicted"/>
<organism evidence="2 3">
    <name type="scientific">Streptomyces sulfonofaciens</name>
    <dbReference type="NCBI Taxonomy" id="68272"/>
    <lineage>
        <taxon>Bacteria</taxon>
        <taxon>Bacillati</taxon>
        <taxon>Actinomycetota</taxon>
        <taxon>Actinomycetes</taxon>
        <taxon>Kitasatosporales</taxon>
        <taxon>Streptomycetaceae</taxon>
        <taxon>Streptomyces</taxon>
    </lineage>
</organism>
<evidence type="ECO:0000313" key="3">
    <source>
        <dbReference type="Proteomes" id="UP000603708"/>
    </source>
</evidence>
<accession>A0A919LAS5</accession>
<keyword evidence="3" id="KW-1185">Reference proteome</keyword>
<dbReference type="AlphaFoldDB" id="A0A919LAS5"/>
<reference evidence="2" key="2">
    <citation type="submission" date="2020-09" db="EMBL/GenBank/DDBJ databases">
        <authorList>
            <person name="Sun Q."/>
            <person name="Ohkuma M."/>
        </authorList>
    </citation>
    <scope>NUCLEOTIDE SEQUENCE</scope>
    <source>
        <strain evidence="2">JCM 5069</strain>
    </source>
</reference>
<comment type="caution">
    <text evidence="2">The sequence shown here is derived from an EMBL/GenBank/DDBJ whole genome shotgun (WGS) entry which is preliminary data.</text>
</comment>
<dbReference type="EMBL" id="BNCD01000034">
    <property type="protein sequence ID" value="GHH88256.1"/>
    <property type="molecule type" value="Genomic_DNA"/>
</dbReference>
<name>A0A919LAS5_9ACTN</name>
<feature type="region of interest" description="Disordered" evidence="1">
    <location>
        <begin position="1"/>
        <end position="100"/>
    </location>
</feature>
<evidence type="ECO:0000256" key="1">
    <source>
        <dbReference type="SAM" id="MobiDB-lite"/>
    </source>
</evidence>